<organism evidence="2">
    <name type="scientific">Graphocephala atropunctata</name>
    <dbReference type="NCBI Taxonomy" id="36148"/>
    <lineage>
        <taxon>Eukaryota</taxon>
        <taxon>Metazoa</taxon>
        <taxon>Ecdysozoa</taxon>
        <taxon>Arthropoda</taxon>
        <taxon>Hexapoda</taxon>
        <taxon>Insecta</taxon>
        <taxon>Pterygota</taxon>
        <taxon>Neoptera</taxon>
        <taxon>Paraneoptera</taxon>
        <taxon>Hemiptera</taxon>
        <taxon>Auchenorrhyncha</taxon>
        <taxon>Membracoidea</taxon>
        <taxon>Cicadellidae</taxon>
        <taxon>Cicadellinae</taxon>
        <taxon>Cicadellini</taxon>
        <taxon>Graphocephala</taxon>
    </lineage>
</organism>
<dbReference type="AlphaFoldDB" id="A0A1B6MJ34"/>
<feature type="chain" id="PRO_5008588421" description="NTR domain-containing protein" evidence="1">
    <location>
        <begin position="23"/>
        <end position="156"/>
    </location>
</feature>
<name>A0A1B6MJ34_9HEMI</name>
<evidence type="ECO:0008006" key="3">
    <source>
        <dbReference type="Google" id="ProtNLM"/>
    </source>
</evidence>
<dbReference type="EMBL" id="GEBQ01004082">
    <property type="protein sequence ID" value="JAT35895.1"/>
    <property type="molecule type" value="Transcribed_RNA"/>
</dbReference>
<keyword evidence="1" id="KW-0732">Signal</keyword>
<sequence>HIMKTFALWLLVAIELVPYCLAVEGIPSYVVGRYKPTTKYVFFKYDETSFNFGNVVQHFNTCHQYKFIIDKIVVTTTTGDGCHGHLVAGGINKYYFGLKLSGFGTVFYAVEVWVTWQEKERTVSQDTLVAFRQFHPCAHPQSEGEEKNSAVDGQQI</sequence>
<evidence type="ECO:0000313" key="2">
    <source>
        <dbReference type="EMBL" id="JAT35895.1"/>
    </source>
</evidence>
<accession>A0A1B6MJ34</accession>
<evidence type="ECO:0000256" key="1">
    <source>
        <dbReference type="SAM" id="SignalP"/>
    </source>
</evidence>
<proteinExistence type="predicted"/>
<reference evidence="2" key="1">
    <citation type="submission" date="2015-11" db="EMBL/GenBank/DDBJ databases">
        <title>De novo transcriptome assembly of four potential Pierce s Disease insect vectors from Arizona vineyards.</title>
        <authorList>
            <person name="Tassone E.E."/>
        </authorList>
    </citation>
    <scope>NUCLEOTIDE SEQUENCE</scope>
</reference>
<gene>
    <name evidence="2" type="ORF">g.6635</name>
</gene>
<feature type="signal peptide" evidence="1">
    <location>
        <begin position="1"/>
        <end position="22"/>
    </location>
</feature>
<protein>
    <recommendedName>
        <fullName evidence="3">NTR domain-containing protein</fullName>
    </recommendedName>
</protein>
<feature type="non-terminal residue" evidence="2">
    <location>
        <position position="1"/>
    </location>
</feature>